<protein>
    <recommendedName>
        <fullName evidence="4">Mannosyl-glycoprotein endo-beta-N-acetylglucosamidase-like domain-containing protein</fullName>
    </recommendedName>
</protein>
<dbReference type="EMBL" id="LCNN01000020">
    <property type="protein sequence ID" value="KKU57120.1"/>
    <property type="molecule type" value="Genomic_DNA"/>
</dbReference>
<name>A0A0G1UHF2_UNCKA</name>
<keyword evidence="1" id="KW-1133">Transmembrane helix</keyword>
<proteinExistence type="predicted"/>
<evidence type="ECO:0000313" key="3">
    <source>
        <dbReference type="Proteomes" id="UP000034684"/>
    </source>
</evidence>
<organism evidence="2 3">
    <name type="scientific">candidate division WWE3 bacterium GW2011_GWB1_47_11</name>
    <dbReference type="NCBI Taxonomy" id="1619117"/>
    <lineage>
        <taxon>Bacteria</taxon>
        <taxon>Katanobacteria</taxon>
    </lineage>
</organism>
<evidence type="ECO:0008006" key="4">
    <source>
        <dbReference type="Google" id="ProtNLM"/>
    </source>
</evidence>
<sequence>MEQITSLAFVENSKSTGEVKKSVNILIPIAWYLSSLAATFAVVVLLVVQISNPKLAETERYTIFAAKPLVLGTTAEVVNAADARPAKIDQFFRQHGCPLYGLGHIFVDEADRNNIPFWFVAAIAFQESSCGKLTPEVKGVESFNAWGWGVYGDNVRMFENWEHGVRVVSKYLADQFFSQGVTEPCEIMKVYTPPSTGSWCSGVEYFRNEIENYKTPLQGEAL</sequence>
<feature type="transmembrane region" description="Helical" evidence="1">
    <location>
        <begin position="29"/>
        <end position="48"/>
    </location>
</feature>
<evidence type="ECO:0000313" key="2">
    <source>
        <dbReference type="EMBL" id="KKU57120.1"/>
    </source>
</evidence>
<dbReference type="Proteomes" id="UP000034684">
    <property type="component" value="Unassembled WGS sequence"/>
</dbReference>
<evidence type="ECO:0000256" key="1">
    <source>
        <dbReference type="SAM" id="Phobius"/>
    </source>
</evidence>
<keyword evidence="1" id="KW-0812">Transmembrane</keyword>
<gene>
    <name evidence="2" type="ORF">UX79_C0020G0005</name>
</gene>
<dbReference type="AlphaFoldDB" id="A0A0G1UHF2"/>
<keyword evidence="1" id="KW-0472">Membrane</keyword>
<comment type="caution">
    <text evidence="2">The sequence shown here is derived from an EMBL/GenBank/DDBJ whole genome shotgun (WGS) entry which is preliminary data.</text>
</comment>
<accession>A0A0G1UHF2</accession>
<reference evidence="2 3" key="1">
    <citation type="journal article" date="2015" name="Nature">
        <title>rRNA introns, odd ribosomes, and small enigmatic genomes across a large radiation of phyla.</title>
        <authorList>
            <person name="Brown C.T."/>
            <person name="Hug L.A."/>
            <person name="Thomas B.C."/>
            <person name="Sharon I."/>
            <person name="Castelle C.J."/>
            <person name="Singh A."/>
            <person name="Wilkins M.J."/>
            <person name="Williams K.H."/>
            <person name="Banfield J.F."/>
        </authorList>
    </citation>
    <scope>NUCLEOTIDE SEQUENCE [LARGE SCALE GENOMIC DNA]</scope>
</reference>